<dbReference type="PANTHER" id="PTHR43781">
    <property type="entry name" value="SACCHAROPINE DEHYDROGENASE"/>
    <property type="match status" value="1"/>
</dbReference>
<dbReference type="AlphaFoldDB" id="K2MD01"/>
<keyword evidence="2" id="KW-1185">Reference proteome</keyword>
<sequence>MSGKDGILIVGGYGHVGLDIATRLSRPQFPPVRLAGRNAAKAREAAASLGCGGVHIDLEDQTTWDHALEGINVVVVCIDQDDARFPAHFLARGMAYVDITASDPFFREVEALDELAREKGGSAILSVGLAPGLTNLLVKACADGLEHPMRARIGIMLGLGDAHGPAAIAWTLEQFRSFRGRAMPVETMPFGAPPRNHPAIPFDFADQHVVRRTLGLTAASTLLTFDSPLLARLTFPLLRFIAATPWLSRFAAKAMLRFRVGSDRAALAVEVQGRDGSQRAQLEGRKEARITALVTALAVEHILRTGAPAGVRHIEQVLSIETLAPALREHGVVLRLPDRPAPGNGAG</sequence>
<dbReference type="STRING" id="391937.NA2_12009"/>
<name>K2MD01_9HYPH</name>
<protein>
    <submittedName>
        <fullName evidence="1">Saccharopine dehydrogenase</fullName>
    </submittedName>
</protein>
<dbReference type="SUPFAM" id="SSF51735">
    <property type="entry name" value="NAD(P)-binding Rossmann-fold domains"/>
    <property type="match status" value="1"/>
</dbReference>
<dbReference type="eggNOG" id="COG1748">
    <property type="taxonomic scope" value="Bacteria"/>
</dbReference>
<evidence type="ECO:0000313" key="1">
    <source>
        <dbReference type="EMBL" id="EKF18620.1"/>
    </source>
</evidence>
<dbReference type="PANTHER" id="PTHR43781:SF1">
    <property type="entry name" value="SACCHAROPINE DEHYDROGENASE"/>
    <property type="match status" value="1"/>
</dbReference>
<comment type="caution">
    <text evidence="1">The sequence shown here is derived from an EMBL/GenBank/DDBJ whole genome shotgun (WGS) entry which is preliminary data.</text>
</comment>
<proteinExistence type="predicted"/>
<dbReference type="PATRIC" id="fig|391937.3.peg.2468"/>
<dbReference type="EMBL" id="AMRM01000012">
    <property type="protein sequence ID" value="EKF18620.1"/>
    <property type="molecule type" value="Genomic_DNA"/>
</dbReference>
<organism evidence="1 2">
    <name type="scientific">Nitratireductor pacificus pht-3B</name>
    <dbReference type="NCBI Taxonomy" id="391937"/>
    <lineage>
        <taxon>Bacteria</taxon>
        <taxon>Pseudomonadati</taxon>
        <taxon>Pseudomonadota</taxon>
        <taxon>Alphaproteobacteria</taxon>
        <taxon>Hyphomicrobiales</taxon>
        <taxon>Phyllobacteriaceae</taxon>
        <taxon>Nitratireductor</taxon>
    </lineage>
</organism>
<reference evidence="1 2" key="1">
    <citation type="journal article" date="2012" name="J. Bacteriol.">
        <title>Genome Sequence of Nitratireductor pacificus Type Strain pht-3B.</title>
        <authorList>
            <person name="Lai Q."/>
            <person name="Li G."/>
            <person name="Shao Z."/>
        </authorList>
    </citation>
    <scope>NUCLEOTIDE SEQUENCE [LARGE SCALE GENOMIC DNA]</scope>
    <source>
        <strain evidence="2">pht-3B</strain>
    </source>
</reference>
<dbReference type="RefSeq" id="WP_008597174.1">
    <property type="nucleotide sequence ID" value="NZ_AMRM01000012.1"/>
</dbReference>
<dbReference type="InterPro" id="IPR036291">
    <property type="entry name" value="NAD(P)-bd_dom_sf"/>
</dbReference>
<dbReference type="Gene3D" id="3.40.50.720">
    <property type="entry name" value="NAD(P)-binding Rossmann-like Domain"/>
    <property type="match status" value="1"/>
</dbReference>
<dbReference type="OrthoDB" id="1910498at2"/>
<evidence type="ECO:0000313" key="2">
    <source>
        <dbReference type="Proteomes" id="UP000006786"/>
    </source>
</evidence>
<gene>
    <name evidence="1" type="ORF">NA2_12009</name>
</gene>
<accession>K2MD01</accession>
<dbReference type="Proteomes" id="UP000006786">
    <property type="component" value="Unassembled WGS sequence"/>
</dbReference>